<keyword evidence="3" id="KW-0328">Glycosyltransferase</keyword>
<keyword evidence="4 10" id="KW-0808">Transferase</keyword>
<evidence type="ECO:0000256" key="1">
    <source>
        <dbReference type="ARBA" id="ARBA00004651"/>
    </source>
</evidence>
<dbReference type="InterPro" id="IPR038731">
    <property type="entry name" value="RgtA/B/C-like"/>
</dbReference>
<evidence type="ECO:0000256" key="4">
    <source>
        <dbReference type="ARBA" id="ARBA00022679"/>
    </source>
</evidence>
<feature type="transmembrane region" description="Helical" evidence="8">
    <location>
        <begin position="284"/>
        <end position="301"/>
    </location>
</feature>
<proteinExistence type="predicted"/>
<evidence type="ECO:0000313" key="11">
    <source>
        <dbReference type="Proteomes" id="UP000322244"/>
    </source>
</evidence>
<dbReference type="GO" id="GO:0016763">
    <property type="term" value="F:pentosyltransferase activity"/>
    <property type="evidence" value="ECO:0007669"/>
    <property type="project" value="TreeGrafter"/>
</dbReference>
<evidence type="ECO:0000256" key="8">
    <source>
        <dbReference type="SAM" id="Phobius"/>
    </source>
</evidence>
<sequence>MTTTVETTTRQHDSTSLPPFATAGVSVIAAVSALALLLTMGNYGYFGDELYFLAGGRRLAFGYADQGPALPLIAHVMDLLAPDSYFALRIPATIATIACVVVSALIARELDGGRGAQLLTAGAYATSPFLLVQGTSFATNTFDTALWVLITWLLIRWVRTRSDVLLIWAGVATAADMQVKWLIPFLWICLGISVLAFGPRDLLRRPQLWIGAAIAVVVTIPSLLWQADHDWPQLAMAGVVSGEQQYTGGRGVFVPLAIALAGLLGAILLIYGTWRLFRAEALRPYRFLGLTLILLVLAFIVTGGRAYYAAGMYAAIMAAGAVELTRRDAKSWAKWLLAPVAAISVAIVVWSLPWQPESKIPPTADTAEEAGADLVLYGHFGWPELVSGVADAYRQLTPAEQTKAVIVTDSYWKAAAVDQLGGKYDLPRVYSPIRGFGYFGTPPDSATTVVYVGDNPGDICRTVQKLGRVDARLGFPGATKGVDIWKCSNLTEPWSQAWPGMLKMS</sequence>
<comment type="subcellular location">
    <subcellularLocation>
        <location evidence="1">Cell membrane</location>
        <topology evidence="1">Multi-pass membrane protein</topology>
    </subcellularLocation>
</comment>
<organism evidence="10 11">
    <name type="scientific">Antrihabitans cavernicola</name>
    <dbReference type="NCBI Taxonomy" id="2495913"/>
    <lineage>
        <taxon>Bacteria</taxon>
        <taxon>Bacillati</taxon>
        <taxon>Actinomycetota</taxon>
        <taxon>Actinomycetes</taxon>
        <taxon>Mycobacteriales</taxon>
        <taxon>Nocardiaceae</taxon>
        <taxon>Antrihabitans</taxon>
    </lineage>
</organism>
<dbReference type="PANTHER" id="PTHR33908">
    <property type="entry name" value="MANNOSYLTRANSFERASE YKCB-RELATED"/>
    <property type="match status" value="1"/>
</dbReference>
<feature type="transmembrane region" description="Helical" evidence="8">
    <location>
        <begin position="86"/>
        <end position="107"/>
    </location>
</feature>
<protein>
    <submittedName>
        <fullName evidence="10">Glycosyltransferase family 39 protein</fullName>
    </submittedName>
</protein>
<evidence type="ECO:0000259" key="9">
    <source>
        <dbReference type="Pfam" id="PF13231"/>
    </source>
</evidence>
<evidence type="ECO:0000256" key="3">
    <source>
        <dbReference type="ARBA" id="ARBA00022676"/>
    </source>
</evidence>
<feature type="transmembrane region" description="Helical" evidence="8">
    <location>
        <begin position="20"/>
        <end position="43"/>
    </location>
</feature>
<keyword evidence="5 8" id="KW-0812">Transmembrane</keyword>
<evidence type="ECO:0000256" key="5">
    <source>
        <dbReference type="ARBA" id="ARBA00022692"/>
    </source>
</evidence>
<evidence type="ECO:0000256" key="6">
    <source>
        <dbReference type="ARBA" id="ARBA00022989"/>
    </source>
</evidence>
<comment type="caution">
    <text evidence="10">The sequence shown here is derived from an EMBL/GenBank/DDBJ whole genome shotgun (WGS) entry which is preliminary data.</text>
</comment>
<dbReference type="OrthoDB" id="5166595at2"/>
<feature type="transmembrane region" description="Helical" evidence="8">
    <location>
        <begin position="178"/>
        <end position="197"/>
    </location>
</feature>
<evidence type="ECO:0000256" key="7">
    <source>
        <dbReference type="ARBA" id="ARBA00023136"/>
    </source>
</evidence>
<accession>A0A5A7SAU7</accession>
<dbReference type="InterPro" id="IPR050297">
    <property type="entry name" value="LipidA_mod_glycosyltrf_83"/>
</dbReference>
<dbReference type="GO" id="GO:0005886">
    <property type="term" value="C:plasma membrane"/>
    <property type="evidence" value="ECO:0007669"/>
    <property type="project" value="UniProtKB-SubCell"/>
</dbReference>
<keyword evidence="2" id="KW-1003">Cell membrane</keyword>
<keyword evidence="6 8" id="KW-1133">Transmembrane helix</keyword>
<reference evidence="10 11" key="1">
    <citation type="submission" date="2019-07" db="EMBL/GenBank/DDBJ databases">
        <title>Rhodococcus cavernicolus sp. nov., isolated from a cave.</title>
        <authorList>
            <person name="Lee S.D."/>
        </authorList>
    </citation>
    <scope>NUCLEOTIDE SEQUENCE [LARGE SCALE GENOMIC DNA]</scope>
    <source>
        <strain evidence="10 11">C1-24</strain>
    </source>
</reference>
<dbReference type="EMBL" id="VLNY01000008">
    <property type="protein sequence ID" value="KAA0021693.1"/>
    <property type="molecule type" value="Genomic_DNA"/>
</dbReference>
<keyword evidence="11" id="KW-1185">Reference proteome</keyword>
<gene>
    <name evidence="10" type="ORF">FOY51_17550</name>
</gene>
<feature type="transmembrane region" description="Helical" evidence="8">
    <location>
        <begin position="336"/>
        <end position="354"/>
    </location>
</feature>
<feature type="transmembrane region" description="Helical" evidence="8">
    <location>
        <begin position="209"/>
        <end position="227"/>
    </location>
</feature>
<evidence type="ECO:0000256" key="2">
    <source>
        <dbReference type="ARBA" id="ARBA00022475"/>
    </source>
</evidence>
<name>A0A5A7SAU7_9NOCA</name>
<evidence type="ECO:0000313" key="10">
    <source>
        <dbReference type="EMBL" id="KAA0021693.1"/>
    </source>
</evidence>
<dbReference type="PANTHER" id="PTHR33908:SF11">
    <property type="entry name" value="MEMBRANE PROTEIN"/>
    <property type="match status" value="1"/>
</dbReference>
<feature type="transmembrane region" description="Helical" evidence="8">
    <location>
        <begin position="252"/>
        <end position="272"/>
    </location>
</feature>
<dbReference type="AlphaFoldDB" id="A0A5A7SAU7"/>
<dbReference type="RefSeq" id="WP_149431560.1">
    <property type="nucleotide sequence ID" value="NZ_VLNY01000008.1"/>
</dbReference>
<dbReference type="Pfam" id="PF13231">
    <property type="entry name" value="PMT_2"/>
    <property type="match status" value="1"/>
</dbReference>
<keyword evidence="7 8" id="KW-0472">Membrane</keyword>
<dbReference type="Proteomes" id="UP000322244">
    <property type="component" value="Unassembled WGS sequence"/>
</dbReference>
<feature type="domain" description="Glycosyltransferase RgtA/B/C/D-like" evidence="9">
    <location>
        <begin position="65"/>
        <end position="225"/>
    </location>
</feature>
<dbReference type="GO" id="GO:0009103">
    <property type="term" value="P:lipopolysaccharide biosynthetic process"/>
    <property type="evidence" value="ECO:0007669"/>
    <property type="project" value="UniProtKB-ARBA"/>
</dbReference>